<evidence type="ECO:0000313" key="14">
    <source>
        <dbReference type="EMBL" id="MSS84076.1"/>
    </source>
</evidence>
<dbReference type="PANTHER" id="PTHR30333">
    <property type="entry name" value="CYTOCHROME C-TYPE PROTEIN"/>
    <property type="match status" value="1"/>
</dbReference>
<dbReference type="SUPFAM" id="SSF48695">
    <property type="entry name" value="Multiheme cytochromes"/>
    <property type="match status" value="1"/>
</dbReference>
<keyword evidence="8" id="KW-0249">Electron transport</keyword>
<dbReference type="PANTHER" id="PTHR30333:SF1">
    <property type="entry name" value="CYTOCHROME C-TYPE PROTEIN NAPC"/>
    <property type="match status" value="1"/>
</dbReference>
<dbReference type="InterPro" id="IPR038266">
    <property type="entry name" value="NapC/NirT_cytc_sf"/>
</dbReference>
<sequence>MEAGAQTQRWSLRHVLWGIGAVMTGLVLGLGLFTFVYAKGFSYLSGDPAACINCHVMNEEYDGWLHGPHANVATCNDCHLPHDNVVAKYYTKAENGFVHASKFTLGNYPENIVIRDVSLQITNDACIYCHADFVDDVTHPGNYADEEFSCVRCHSGIGH</sequence>
<keyword evidence="11 12" id="KW-0472">Membrane</keyword>
<evidence type="ECO:0000256" key="7">
    <source>
        <dbReference type="ARBA" id="ARBA00022723"/>
    </source>
</evidence>
<evidence type="ECO:0000256" key="4">
    <source>
        <dbReference type="ARBA" id="ARBA00022475"/>
    </source>
</evidence>
<keyword evidence="6 12" id="KW-0812">Transmembrane</keyword>
<keyword evidence="15" id="KW-1185">Reference proteome</keyword>
<evidence type="ECO:0000256" key="9">
    <source>
        <dbReference type="ARBA" id="ARBA00022989"/>
    </source>
</evidence>
<evidence type="ECO:0000256" key="5">
    <source>
        <dbReference type="ARBA" id="ARBA00022617"/>
    </source>
</evidence>
<dbReference type="InterPro" id="IPR051174">
    <property type="entry name" value="Cytochrome_c-type_ET"/>
</dbReference>
<reference evidence="14 15" key="1">
    <citation type="submission" date="2019-08" db="EMBL/GenBank/DDBJ databases">
        <title>In-depth cultivation of the pig gut microbiome towards novel bacterial diversity and tailored functional studies.</title>
        <authorList>
            <person name="Wylensek D."/>
            <person name="Hitch T.C.A."/>
            <person name="Clavel T."/>
        </authorList>
    </citation>
    <scope>NUCLEOTIDE SEQUENCE [LARGE SCALE GENOMIC DNA]</scope>
    <source>
        <strain evidence="14 15">WB03_NA08</strain>
    </source>
</reference>
<dbReference type="GO" id="GO:0042279">
    <property type="term" value="F:nitrite reductase (cytochrome, ammonia-forming) activity"/>
    <property type="evidence" value="ECO:0007669"/>
    <property type="project" value="UniProtKB-EC"/>
</dbReference>
<keyword evidence="5" id="KW-0349">Heme</keyword>
<organism evidence="14 15">
    <name type="scientific">Scrofimicrobium canadense</name>
    <dbReference type="NCBI Taxonomy" id="2652290"/>
    <lineage>
        <taxon>Bacteria</taxon>
        <taxon>Bacillati</taxon>
        <taxon>Actinomycetota</taxon>
        <taxon>Actinomycetes</taxon>
        <taxon>Actinomycetales</taxon>
        <taxon>Actinomycetaceae</taxon>
        <taxon>Scrofimicrobium</taxon>
    </lineage>
</organism>
<dbReference type="Pfam" id="PF03264">
    <property type="entry name" value="Cytochrom_NNT"/>
    <property type="match status" value="1"/>
</dbReference>
<feature type="transmembrane region" description="Helical" evidence="12">
    <location>
        <begin position="15"/>
        <end position="38"/>
    </location>
</feature>
<dbReference type="AlphaFoldDB" id="A0A6N7W756"/>
<dbReference type="NCBIfam" id="TIGR03153">
    <property type="entry name" value="cytochr_NrfH"/>
    <property type="match status" value="1"/>
</dbReference>
<accession>A0A6N7W756</accession>
<dbReference type="InterPro" id="IPR017571">
    <property type="entry name" value="NrfH"/>
</dbReference>
<gene>
    <name evidence="14" type="primary">nrfH</name>
    <name evidence="14" type="ORF">FYJ24_04705</name>
</gene>
<keyword evidence="7" id="KW-0479">Metal-binding</keyword>
<dbReference type="GO" id="GO:0009055">
    <property type="term" value="F:electron transfer activity"/>
    <property type="evidence" value="ECO:0007669"/>
    <property type="project" value="TreeGrafter"/>
</dbReference>
<dbReference type="GO" id="GO:0005886">
    <property type="term" value="C:plasma membrane"/>
    <property type="evidence" value="ECO:0007669"/>
    <property type="project" value="UniProtKB-SubCell"/>
</dbReference>
<evidence type="ECO:0000256" key="2">
    <source>
        <dbReference type="ARBA" id="ARBA00007395"/>
    </source>
</evidence>
<evidence type="ECO:0000313" key="15">
    <source>
        <dbReference type="Proteomes" id="UP000470875"/>
    </source>
</evidence>
<evidence type="ECO:0000256" key="3">
    <source>
        <dbReference type="ARBA" id="ARBA00022448"/>
    </source>
</evidence>
<evidence type="ECO:0000256" key="12">
    <source>
        <dbReference type="SAM" id="Phobius"/>
    </source>
</evidence>
<keyword evidence="3" id="KW-0813">Transport</keyword>
<proteinExistence type="inferred from homology"/>
<evidence type="ECO:0000256" key="8">
    <source>
        <dbReference type="ARBA" id="ARBA00022982"/>
    </source>
</evidence>
<evidence type="ECO:0000259" key="13">
    <source>
        <dbReference type="Pfam" id="PF03264"/>
    </source>
</evidence>
<protein>
    <submittedName>
        <fullName evidence="14">Cytochrome c nitrite reductase small subunit</fullName>
        <ecNumber evidence="14">1.7.2.2</ecNumber>
    </submittedName>
</protein>
<dbReference type="GO" id="GO:0022900">
    <property type="term" value="P:electron transport chain"/>
    <property type="evidence" value="ECO:0007669"/>
    <property type="project" value="InterPro"/>
</dbReference>
<name>A0A6N7W756_9ACTO</name>
<evidence type="ECO:0000256" key="11">
    <source>
        <dbReference type="ARBA" id="ARBA00023136"/>
    </source>
</evidence>
<feature type="domain" description="NapC/NirT cytochrome c N-terminal" evidence="13">
    <location>
        <begin position="21"/>
        <end position="94"/>
    </location>
</feature>
<keyword evidence="9 12" id="KW-1133">Transmembrane helix</keyword>
<evidence type="ECO:0000256" key="6">
    <source>
        <dbReference type="ARBA" id="ARBA00022692"/>
    </source>
</evidence>
<comment type="caution">
    <text evidence="14">The sequence shown here is derived from an EMBL/GenBank/DDBJ whole genome shotgun (WGS) entry which is preliminary data.</text>
</comment>
<keyword evidence="14" id="KW-0560">Oxidoreductase</keyword>
<dbReference type="EC" id="1.7.2.2" evidence="14"/>
<dbReference type="Gene3D" id="1.10.3820.10">
    <property type="entry name" value="Di-heme elbow motif domain"/>
    <property type="match status" value="1"/>
</dbReference>
<evidence type="ECO:0000256" key="10">
    <source>
        <dbReference type="ARBA" id="ARBA00023004"/>
    </source>
</evidence>
<evidence type="ECO:0000256" key="1">
    <source>
        <dbReference type="ARBA" id="ARBA00004236"/>
    </source>
</evidence>
<keyword evidence="4" id="KW-1003">Cell membrane</keyword>
<comment type="similarity">
    <text evidence="2">Belongs to the NapC/NirT/NrfH family.</text>
</comment>
<dbReference type="RefSeq" id="WP_154544105.1">
    <property type="nucleotide sequence ID" value="NZ_VULO01000005.1"/>
</dbReference>
<comment type="subcellular location">
    <subcellularLocation>
        <location evidence="1">Cell membrane</location>
    </subcellularLocation>
</comment>
<dbReference type="EMBL" id="VULO01000005">
    <property type="protein sequence ID" value="MSS84076.1"/>
    <property type="molecule type" value="Genomic_DNA"/>
</dbReference>
<keyword evidence="10" id="KW-0408">Iron</keyword>
<dbReference type="Proteomes" id="UP000470875">
    <property type="component" value="Unassembled WGS sequence"/>
</dbReference>
<dbReference type="InterPro" id="IPR036280">
    <property type="entry name" value="Multihaem_cyt_sf"/>
</dbReference>
<dbReference type="GO" id="GO:0009061">
    <property type="term" value="P:anaerobic respiration"/>
    <property type="evidence" value="ECO:0007669"/>
    <property type="project" value="TreeGrafter"/>
</dbReference>
<dbReference type="GO" id="GO:0046872">
    <property type="term" value="F:metal ion binding"/>
    <property type="evidence" value="ECO:0007669"/>
    <property type="project" value="UniProtKB-KW"/>
</dbReference>
<dbReference type="InterPro" id="IPR005126">
    <property type="entry name" value="NapC/NirT_cyt_c_N"/>
</dbReference>